<comment type="caution">
    <text evidence="2">The sequence shown here is derived from an EMBL/GenBank/DDBJ whole genome shotgun (WGS) entry which is preliminary data.</text>
</comment>
<keyword evidence="3" id="KW-1185">Reference proteome</keyword>
<evidence type="ECO:0000256" key="1">
    <source>
        <dbReference type="SAM" id="MobiDB-lite"/>
    </source>
</evidence>
<feature type="compositionally biased region" description="Low complexity" evidence="1">
    <location>
        <begin position="12"/>
        <end position="27"/>
    </location>
</feature>
<dbReference type="EMBL" id="SDMR01000001">
    <property type="protein sequence ID" value="TBT96115.1"/>
    <property type="molecule type" value="Genomic_DNA"/>
</dbReference>
<dbReference type="Proteomes" id="UP000291933">
    <property type="component" value="Unassembled WGS sequence"/>
</dbReference>
<feature type="region of interest" description="Disordered" evidence="1">
    <location>
        <begin position="1"/>
        <end position="34"/>
    </location>
</feature>
<proteinExistence type="predicted"/>
<sequence length="247" mass="26560">MALSLGGCATHAAETPKAPITATATPDKPVDTPQSHAAYDKYKALSLAEFEKLPRSEQLTFTYEATRTGTFAVPPTKTLGRGFSQLPEYDLFATSDESTSDQKVLDSLWDALNAAQTAANDDMSPNNELGQKILASLSTMTDRSEGNNSSRLYNTLQEVTANRSSLTWFKEFVTATGPGVNKHGVATVGDKQRSVSYRDIPARIDFAGPDKGTDTTARLVLIEASDGHKAYVLDILSAGQLPDLPDK</sequence>
<organism evidence="2 3">
    <name type="scientific">Propioniciclava tarda</name>
    <dbReference type="NCBI Taxonomy" id="433330"/>
    <lineage>
        <taxon>Bacteria</taxon>
        <taxon>Bacillati</taxon>
        <taxon>Actinomycetota</taxon>
        <taxon>Actinomycetes</taxon>
        <taxon>Propionibacteriales</taxon>
        <taxon>Propionibacteriaceae</taxon>
        <taxon>Propioniciclava</taxon>
    </lineage>
</organism>
<protein>
    <submittedName>
        <fullName evidence="2">Uncharacterized protein</fullName>
    </submittedName>
</protein>
<gene>
    <name evidence="2" type="ORF">ET996_00090</name>
</gene>
<accession>A0A4Q9KP65</accession>
<name>A0A4Q9KP65_PROTD</name>
<dbReference type="AlphaFoldDB" id="A0A4Q9KP65"/>
<evidence type="ECO:0000313" key="2">
    <source>
        <dbReference type="EMBL" id="TBT96115.1"/>
    </source>
</evidence>
<reference evidence="2 3" key="1">
    <citation type="submission" date="2019-01" db="EMBL/GenBank/DDBJ databases">
        <title>Lactibacter flavus gen. nov., sp. nov., a novel bacterium of the family Propionibacteriaceae isolated from raw milk and dairy products.</title>
        <authorList>
            <person name="Huptas C."/>
            <person name="Wenning M."/>
            <person name="Breitenwieser F."/>
            <person name="Doll E."/>
            <person name="Von Neubeck M."/>
            <person name="Busse H.-J."/>
            <person name="Scherer S."/>
        </authorList>
    </citation>
    <scope>NUCLEOTIDE SEQUENCE [LARGE SCALE GENOMIC DNA]</scope>
    <source>
        <strain evidence="2 3">DSM 22130</strain>
    </source>
</reference>
<evidence type="ECO:0000313" key="3">
    <source>
        <dbReference type="Proteomes" id="UP000291933"/>
    </source>
</evidence>